<dbReference type="Pfam" id="PF13531">
    <property type="entry name" value="SBP_bac_11"/>
    <property type="match status" value="1"/>
</dbReference>
<dbReference type="SUPFAM" id="SSF53850">
    <property type="entry name" value="Periplasmic binding protein-like II"/>
    <property type="match status" value="1"/>
</dbReference>
<dbReference type="InterPro" id="IPR005950">
    <property type="entry name" value="ModA"/>
</dbReference>
<dbReference type="PANTHER" id="PTHR30632:SF0">
    <property type="entry name" value="SULFATE-BINDING PROTEIN"/>
    <property type="match status" value="1"/>
</dbReference>
<dbReference type="GO" id="GO:0015689">
    <property type="term" value="P:molybdate ion transport"/>
    <property type="evidence" value="ECO:0007669"/>
    <property type="project" value="InterPro"/>
</dbReference>
<evidence type="ECO:0000256" key="1">
    <source>
        <dbReference type="ARBA" id="ARBA00022505"/>
    </source>
</evidence>
<dbReference type="InterPro" id="IPR041879">
    <property type="entry name" value="YvgL-like_PBP2"/>
</dbReference>
<evidence type="ECO:0000256" key="3">
    <source>
        <dbReference type="ARBA" id="ARBA00022729"/>
    </source>
</evidence>
<proteinExistence type="predicted"/>
<dbReference type="PANTHER" id="PTHR30632">
    <property type="entry name" value="MOLYBDATE-BINDING PERIPLASMIC PROTEIN"/>
    <property type="match status" value="1"/>
</dbReference>
<evidence type="ECO:0000313" key="4">
    <source>
        <dbReference type="EMBL" id="VFU14499.1"/>
    </source>
</evidence>
<dbReference type="EMBL" id="CAADRN010000173">
    <property type="protein sequence ID" value="VFU14499.1"/>
    <property type="molecule type" value="Genomic_DNA"/>
</dbReference>
<keyword evidence="2" id="KW-0479">Metal-binding</keyword>
<keyword evidence="3" id="KW-0732">Signal</keyword>
<gene>
    <name evidence="4" type="primary">modA</name>
    <name evidence="4" type="ORF">SCFA_2540006</name>
</gene>
<dbReference type="CDD" id="cd13537">
    <property type="entry name" value="PBP2_YvgL_like"/>
    <property type="match status" value="1"/>
</dbReference>
<dbReference type="FunFam" id="3.40.190.10:FF:000035">
    <property type="entry name" value="Molybdate ABC transporter substrate-binding protein"/>
    <property type="match status" value="1"/>
</dbReference>
<dbReference type="Gene3D" id="3.40.190.10">
    <property type="entry name" value="Periplasmic binding protein-like II"/>
    <property type="match status" value="2"/>
</dbReference>
<dbReference type="AlphaFoldDB" id="A0A485LZ27"/>
<dbReference type="NCBIfam" id="TIGR01256">
    <property type="entry name" value="modA"/>
    <property type="match status" value="1"/>
</dbReference>
<dbReference type="GO" id="GO:0030973">
    <property type="term" value="F:molybdate ion binding"/>
    <property type="evidence" value="ECO:0007669"/>
    <property type="project" value="TreeGrafter"/>
</dbReference>
<evidence type="ECO:0000256" key="2">
    <source>
        <dbReference type="ARBA" id="ARBA00022723"/>
    </source>
</evidence>
<dbReference type="InterPro" id="IPR050682">
    <property type="entry name" value="ModA/WtpA"/>
</dbReference>
<keyword evidence="1" id="KW-0500">Molybdenum</keyword>
<keyword evidence="4" id="KW-0449">Lipoprotein</keyword>
<dbReference type="GO" id="GO:0046872">
    <property type="term" value="F:metal ion binding"/>
    <property type="evidence" value="ECO:0007669"/>
    <property type="project" value="UniProtKB-KW"/>
</dbReference>
<organism evidence="4">
    <name type="scientific">anaerobic digester metagenome</name>
    <dbReference type="NCBI Taxonomy" id="1263854"/>
    <lineage>
        <taxon>unclassified sequences</taxon>
        <taxon>metagenomes</taxon>
        <taxon>ecological metagenomes</taxon>
    </lineage>
</organism>
<protein>
    <submittedName>
        <fullName evidence="4">Molybdate-binding lipoprotein</fullName>
    </submittedName>
</protein>
<dbReference type="PIRSF" id="PIRSF004846">
    <property type="entry name" value="ModA"/>
    <property type="match status" value="1"/>
</dbReference>
<reference evidence="4" key="1">
    <citation type="submission" date="2019-03" db="EMBL/GenBank/DDBJ databases">
        <authorList>
            <person name="Hao L."/>
        </authorList>
    </citation>
    <scope>NUCLEOTIDE SEQUENCE</scope>
</reference>
<name>A0A485LZ27_9ZZZZ</name>
<dbReference type="PROSITE" id="PS51257">
    <property type="entry name" value="PROKAR_LIPOPROTEIN"/>
    <property type="match status" value="1"/>
</dbReference>
<accession>A0A485LZ27</accession>
<sequence length="264" mass="27849">MKKLLLLGLMLIVLTAVAGCGGGEGQPQAGVEPVNLTIAAAASLQDAAGELKTIYEQQQAGVKITYNFASSGTLQKQIEEGAPADLFMSAGKSQMDALAEKGLIIDVSRKDLLGNELVLITGKDGSLSSFEELTGASVVKVGVGTPETVPAGKYAKEALTHLDLWDKIEAKLVLAKDVRQVLTYVETGNADAGLVYRSDTVGSDKIRIVAAAPAGSHKPIVYPMAVIKSTKYQKEAEDFAGFLQSAEAARVFEKYGFKPLETNS</sequence>